<dbReference type="PANTHER" id="PTHR11042:SF91">
    <property type="entry name" value="EUKARYOTIC TRANSLATION INITIATION FACTOR 2-ALPHA KINASE"/>
    <property type="match status" value="1"/>
</dbReference>
<reference evidence="7" key="1">
    <citation type="submission" date="2022-10" db="EMBL/GenBank/DDBJ databases">
        <title>Genome assembly of Pristionchus species.</title>
        <authorList>
            <person name="Yoshida K."/>
            <person name="Sommer R.J."/>
        </authorList>
    </citation>
    <scope>NUCLEOTIDE SEQUENCE [LARGE SCALE GENOMIC DNA]</scope>
    <source>
        <strain evidence="7">RS5460</strain>
    </source>
</reference>
<feature type="domain" description="Protein kinase" evidence="5">
    <location>
        <begin position="138"/>
        <end position="378"/>
    </location>
</feature>
<proteinExistence type="predicted"/>
<dbReference type="InterPro" id="IPR050339">
    <property type="entry name" value="CC_SR_Kinase"/>
</dbReference>
<accession>A0AAN4ZBE4</accession>
<evidence type="ECO:0000256" key="2">
    <source>
        <dbReference type="ARBA" id="ARBA00022741"/>
    </source>
</evidence>
<dbReference type="PANTHER" id="PTHR11042">
    <property type="entry name" value="EUKARYOTIC TRANSLATION INITIATION FACTOR 2-ALPHA KINASE EIF2-ALPHA KINASE -RELATED"/>
    <property type="match status" value="1"/>
</dbReference>
<feature type="non-terminal residue" evidence="6">
    <location>
        <position position="378"/>
    </location>
</feature>
<dbReference type="GO" id="GO:0004694">
    <property type="term" value="F:eukaryotic translation initiation factor 2alpha kinase activity"/>
    <property type="evidence" value="ECO:0007669"/>
    <property type="project" value="TreeGrafter"/>
</dbReference>
<name>A0AAN4ZBE4_9BILA</name>
<dbReference type="InterPro" id="IPR000719">
    <property type="entry name" value="Prot_kinase_dom"/>
</dbReference>
<dbReference type="Pfam" id="PF00069">
    <property type="entry name" value="Pkinase"/>
    <property type="match status" value="1"/>
</dbReference>
<dbReference type="PROSITE" id="PS50011">
    <property type="entry name" value="PROTEIN_KINASE_DOM"/>
    <property type="match status" value="2"/>
</dbReference>
<dbReference type="GO" id="GO:0005634">
    <property type="term" value="C:nucleus"/>
    <property type="evidence" value="ECO:0007669"/>
    <property type="project" value="TreeGrafter"/>
</dbReference>
<keyword evidence="3" id="KW-0418">Kinase</keyword>
<feature type="domain" description="Protein kinase" evidence="5">
    <location>
        <begin position="1"/>
        <end position="118"/>
    </location>
</feature>
<keyword evidence="2" id="KW-0547">Nucleotide-binding</keyword>
<organism evidence="6 7">
    <name type="scientific">Pristionchus mayeri</name>
    <dbReference type="NCBI Taxonomy" id="1317129"/>
    <lineage>
        <taxon>Eukaryota</taxon>
        <taxon>Metazoa</taxon>
        <taxon>Ecdysozoa</taxon>
        <taxon>Nematoda</taxon>
        <taxon>Chromadorea</taxon>
        <taxon>Rhabditida</taxon>
        <taxon>Rhabditina</taxon>
        <taxon>Diplogasteromorpha</taxon>
        <taxon>Diplogasteroidea</taxon>
        <taxon>Neodiplogasteridae</taxon>
        <taxon>Pristionchus</taxon>
    </lineage>
</organism>
<protein>
    <recommendedName>
        <fullName evidence="5">Protein kinase domain-containing protein</fullName>
    </recommendedName>
</protein>
<evidence type="ECO:0000313" key="6">
    <source>
        <dbReference type="EMBL" id="GMR38078.1"/>
    </source>
</evidence>
<keyword evidence="1" id="KW-0808">Transferase</keyword>
<dbReference type="Proteomes" id="UP001328107">
    <property type="component" value="Unassembled WGS sequence"/>
</dbReference>
<dbReference type="SUPFAM" id="SSF56112">
    <property type="entry name" value="Protein kinase-like (PK-like)"/>
    <property type="match status" value="2"/>
</dbReference>
<dbReference type="AlphaFoldDB" id="A0AAN4ZBE4"/>
<evidence type="ECO:0000256" key="4">
    <source>
        <dbReference type="ARBA" id="ARBA00022840"/>
    </source>
</evidence>
<evidence type="ECO:0000256" key="1">
    <source>
        <dbReference type="ARBA" id="ARBA00022679"/>
    </source>
</evidence>
<dbReference type="GO" id="GO:0005737">
    <property type="term" value="C:cytoplasm"/>
    <property type="evidence" value="ECO:0007669"/>
    <property type="project" value="TreeGrafter"/>
</dbReference>
<evidence type="ECO:0000313" key="7">
    <source>
        <dbReference type="Proteomes" id="UP001328107"/>
    </source>
</evidence>
<dbReference type="EMBL" id="BTRK01000002">
    <property type="protein sequence ID" value="GMR38078.1"/>
    <property type="molecule type" value="Genomic_DNA"/>
</dbReference>
<gene>
    <name evidence="6" type="ORF">PMAYCL1PPCAC_08273</name>
</gene>
<evidence type="ECO:0000259" key="5">
    <source>
        <dbReference type="PROSITE" id="PS50011"/>
    </source>
</evidence>
<keyword evidence="4" id="KW-0067">ATP-binding</keyword>
<keyword evidence="7" id="KW-1185">Reference proteome</keyword>
<sequence>ICDLGIVADRAIINGGQEIAQLRTLGAGSVMYMAPEQSLAIPVYSSKTDIFALGLILAELCKPMNFDEKFVIFNKYRRGHLSEGFEHMPELENVITWLANRTDTLRPDCEEILQHDFLANPERYITETAFMSRFRSQFEVKSIIVSGAFGIVFEAYSSVDNITYAIKREEISKNNECFEIREANILSNLVHPGIVRCYETWIESPPEGWQIETDRQLFRKFDYEGFSLYYRNRHRFIYFKMELCMTSLTEWLNLHQSRNLEQTKMWLKQIVTAVAFIHDKGIIHRNLKPSNILFTQNNDVKIGGFGIASRDEKREDISDNITRTNVGTALYMAPEQASVFALYGSKVDVFSIGLICIELFITINFEIRTEVFDDLRRG</sequence>
<evidence type="ECO:0000256" key="3">
    <source>
        <dbReference type="ARBA" id="ARBA00022777"/>
    </source>
</evidence>
<dbReference type="Gene3D" id="3.30.200.20">
    <property type="entry name" value="Phosphorylase Kinase, domain 1"/>
    <property type="match status" value="1"/>
</dbReference>
<dbReference type="InterPro" id="IPR011009">
    <property type="entry name" value="Kinase-like_dom_sf"/>
</dbReference>
<dbReference type="Gene3D" id="1.10.510.10">
    <property type="entry name" value="Transferase(Phosphotransferase) domain 1"/>
    <property type="match status" value="2"/>
</dbReference>
<dbReference type="GO" id="GO:0005524">
    <property type="term" value="F:ATP binding"/>
    <property type="evidence" value="ECO:0007669"/>
    <property type="project" value="UniProtKB-KW"/>
</dbReference>
<dbReference type="FunFam" id="1.10.510.10:FF:001020">
    <property type="entry name" value="Transmembrane ion channel"/>
    <property type="match status" value="1"/>
</dbReference>
<feature type="non-terminal residue" evidence="6">
    <location>
        <position position="1"/>
    </location>
</feature>
<comment type="caution">
    <text evidence="6">The sequence shown here is derived from an EMBL/GenBank/DDBJ whole genome shotgun (WGS) entry which is preliminary data.</text>
</comment>